<evidence type="ECO:0000313" key="2">
    <source>
        <dbReference type="EMBL" id="UYB00765.1"/>
    </source>
</evidence>
<dbReference type="Gene3D" id="3.90.75.20">
    <property type="match status" value="1"/>
</dbReference>
<accession>A0A978ACB5</accession>
<sequence>MEKTIKDFESYTINEDGQVYSKRSNIYLKPDIDKDGYEIFRLSNKGVKKAFKGHRLVALAFIPNPENLPIINHIDGNKRNNTVTNLEWCTNQQNIQHAYNTGLTEAYTRGLEIYDINKKCVVSRFNSYDDLAKVTSLSKLSLIDIVYHDKLLYQGFKIRRANKDFSGDALLNAKFINRTINGRFKPLRWDGLIFDSQASFKKHIGLANIEAKLRSMKHENKDITRISQYEYVTY</sequence>
<gene>
    <name evidence="2" type="ORF">GMNKNHGO_00138</name>
</gene>
<dbReference type="SUPFAM" id="SSF54060">
    <property type="entry name" value="His-Me finger endonucleases"/>
    <property type="match status" value="1"/>
</dbReference>
<evidence type="ECO:0000259" key="1">
    <source>
        <dbReference type="Pfam" id="PF13392"/>
    </source>
</evidence>
<dbReference type="EMBL" id="OP559178">
    <property type="protein sequence ID" value="UYB00765.1"/>
    <property type="molecule type" value="Genomic_DNA"/>
</dbReference>
<dbReference type="InterPro" id="IPR003615">
    <property type="entry name" value="HNH_nuc"/>
</dbReference>
<dbReference type="Pfam" id="PF13392">
    <property type="entry name" value="HNH_3"/>
    <property type="match status" value="1"/>
</dbReference>
<reference evidence="2" key="1">
    <citation type="submission" date="2022-09" db="EMBL/GenBank/DDBJ databases">
        <title>Characteristics of the novel Enterococcus vB_Efa29212_2e and vB_Efa29212_3e bacteriophages.</title>
        <authorList>
            <person name="Lach J."/>
            <person name="Moryl M."/>
        </authorList>
    </citation>
    <scope>NUCLEOTIDE SEQUENCE</scope>
</reference>
<protein>
    <recommendedName>
        <fullName evidence="1">HNH nuclease domain-containing protein</fullName>
    </recommendedName>
</protein>
<organism evidence="2">
    <name type="scientific">Enterococcus phage vB_Efa29212_3e</name>
    <dbReference type="NCBI Taxonomy" id="2982224"/>
    <lineage>
        <taxon>Viruses</taxon>
        <taxon>Duplodnaviria</taxon>
        <taxon>Heunggongvirae</taxon>
        <taxon>Uroviricota</taxon>
        <taxon>Caudoviricetes</taxon>
        <taxon>Herelleviridae</taxon>
        <taxon>Brockvirinae</taxon>
        <taxon>Kochikohdavirus</taxon>
    </lineage>
</organism>
<dbReference type="InterPro" id="IPR044925">
    <property type="entry name" value="His-Me_finger_sf"/>
</dbReference>
<feature type="domain" description="HNH nuclease" evidence="1">
    <location>
        <begin position="54"/>
        <end position="94"/>
    </location>
</feature>
<name>A0A978ACB5_9CAUD</name>
<proteinExistence type="predicted"/>